<dbReference type="EMBL" id="CP039351">
    <property type="protein sequence ID" value="QCD98832.1"/>
    <property type="molecule type" value="Genomic_DNA"/>
</dbReference>
<dbReference type="AlphaFoldDB" id="A0A4D6MBM4"/>
<name>A0A4D6MBM4_VIGUN</name>
<reference evidence="2 3" key="1">
    <citation type="submission" date="2019-04" db="EMBL/GenBank/DDBJ databases">
        <title>An improved genome assembly and genetic linkage map for asparagus bean, Vigna unguiculata ssp. sesquipedialis.</title>
        <authorList>
            <person name="Xia Q."/>
            <person name="Zhang R."/>
            <person name="Dong Y."/>
        </authorList>
    </citation>
    <scope>NUCLEOTIDE SEQUENCE [LARGE SCALE GENOMIC DNA]</scope>
    <source>
        <tissue evidence="2">Leaf</tissue>
    </source>
</reference>
<evidence type="ECO:0000313" key="3">
    <source>
        <dbReference type="Proteomes" id="UP000501690"/>
    </source>
</evidence>
<evidence type="ECO:0000313" key="2">
    <source>
        <dbReference type="EMBL" id="QCD98832.1"/>
    </source>
</evidence>
<evidence type="ECO:0008006" key="4">
    <source>
        <dbReference type="Google" id="ProtNLM"/>
    </source>
</evidence>
<sequence>MAIPGAVVMSSTFQMQQWWLWWRGFAAALIYSKVVVALCCCSGGGVALLQWWFAAFVRGGAALCIWCVVHDGVMMVVFAQWCIVEKKTKLWSGALLPTRVAAAMVMERDDEN</sequence>
<keyword evidence="1" id="KW-0472">Membrane</keyword>
<dbReference type="Proteomes" id="UP000501690">
    <property type="component" value="Linkage Group LG7"/>
</dbReference>
<gene>
    <name evidence="2" type="ORF">DEO72_LG7g109</name>
</gene>
<feature type="transmembrane region" description="Helical" evidence="1">
    <location>
        <begin position="59"/>
        <end position="83"/>
    </location>
</feature>
<evidence type="ECO:0000256" key="1">
    <source>
        <dbReference type="SAM" id="Phobius"/>
    </source>
</evidence>
<accession>A0A4D6MBM4</accession>
<protein>
    <recommendedName>
        <fullName evidence="4">Transmembrane protein</fullName>
    </recommendedName>
</protein>
<keyword evidence="3" id="KW-1185">Reference proteome</keyword>
<organism evidence="2 3">
    <name type="scientific">Vigna unguiculata</name>
    <name type="common">Cowpea</name>
    <dbReference type="NCBI Taxonomy" id="3917"/>
    <lineage>
        <taxon>Eukaryota</taxon>
        <taxon>Viridiplantae</taxon>
        <taxon>Streptophyta</taxon>
        <taxon>Embryophyta</taxon>
        <taxon>Tracheophyta</taxon>
        <taxon>Spermatophyta</taxon>
        <taxon>Magnoliopsida</taxon>
        <taxon>eudicotyledons</taxon>
        <taxon>Gunneridae</taxon>
        <taxon>Pentapetalae</taxon>
        <taxon>rosids</taxon>
        <taxon>fabids</taxon>
        <taxon>Fabales</taxon>
        <taxon>Fabaceae</taxon>
        <taxon>Papilionoideae</taxon>
        <taxon>50 kb inversion clade</taxon>
        <taxon>NPAAA clade</taxon>
        <taxon>indigoferoid/millettioid clade</taxon>
        <taxon>Phaseoleae</taxon>
        <taxon>Vigna</taxon>
    </lineage>
</organism>
<keyword evidence="1" id="KW-1133">Transmembrane helix</keyword>
<feature type="transmembrane region" description="Helical" evidence="1">
    <location>
        <begin position="20"/>
        <end position="53"/>
    </location>
</feature>
<keyword evidence="1" id="KW-0812">Transmembrane</keyword>
<proteinExistence type="predicted"/>